<evidence type="ECO:0000259" key="1">
    <source>
        <dbReference type="SMART" id="SM00829"/>
    </source>
</evidence>
<dbReference type="SMART" id="SM00829">
    <property type="entry name" value="PKS_ER"/>
    <property type="match status" value="1"/>
</dbReference>
<dbReference type="PANTHER" id="PTHR43677">
    <property type="entry name" value="SHORT-CHAIN DEHYDROGENASE/REDUCTASE"/>
    <property type="match status" value="1"/>
</dbReference>
<sequence>MRAIVCSRLGTHADLEVQDVPEPPLAPGSVRIAMEAVSLNFPDLLMVQGLYQLKAEPPFVPGAEGAGIVLEVGANVADVAPGDRVMAVGLTGAFAEQWVVDAASVVPLPDSIDFSTGAALMLTYGTSYHALIQRATLTPDDTLLVLGAAGGVGSAAVDIAKAIGATVIAAASTDEKVEFCRSIGADATINYTTDSFRDRLKEITAGQGVDVVFDPVGGELSEQALRSIAWAGRYLVIGFASGDIPKIPLNLPLLKGASIVGVWWGTFTQREPDVNRENTAALFTMVEDGRLTPRITRTLPLEEHRSAFDLLASRSATGKVVMTIGADG</sequence>
<protein>
    <submittedName>
        <fullName evidence="2">Zn-dependent oxidoreductase PA5234</fullName>
    </submittedName>
</protein>
<dbReference type="InterPro" id="IPR013154">
    <property type="entry name" value="ADH-like_N"/>
</dbReference>
<dbReference type="Pfam" id="PF00107">
    <property type="entry name" value="ADH_zinc_N"/>
    <property type="match status" value="1"/>
</dbReference>
<gene>
    <name evidence="2" type="ORF">MNBD_ACTINO01-1904</name>
</gene>
<dbReference type="PANTHER" id="PTHR43677:SF4">
    <property type="entry name" value="QUINONE OXIDOREDUCTASE-LIKE PROTEIN 2"/>
    <property type="match status" value="1"/>
</dbReference>
<dbReference type="InterPro" id="IPR013149">
    <property type="entry name" value="ADH-like_C"/>
</dbReference>
<dbReference type="CDD" id="cd08241">
    <property type="entry name" value="QOR1"/>
    <property type="match status" value="1"/>
</dbReference>
<proteinExistence type="predicted"/>
<dbReference type="GO" id="GO:0016491">
    <property type="term" value="F:oxidoreductase activity"/>
    <property type="evidence" value="ECO:0007669"/>
    <property type="project" value="InterPro"/>
</dbReference>
<dbReference type="EMBL" id="UOEI01000469">
    <property type="protein sequence ID" value="VAW06384.1"/>
    <property type="molecule type" value="Genomic_DNA"/>
</dbReference>
<dbReference type="Gene3D" id="3.40.50.720">
    <property type="entry name" value="NAD(P)-binding Rossmann-like Domain"/>
    <property type="match status" value="1"/>
</dbReference>
<dbReference type="Gene3D" id="3.90.180.10">
    <property type="entry name" value="Medium-chain alcohol dehydrogenases, catalytic domain"/>
    <property type="match status" value="1"/>
</dbReference>
<dbReference type="InterPro" id="IPR020843">
    <property type="entry name" value="ER"/>
</dbReference>
<dbReference type="Pfam" id="PF08240">
    <property type="entry name" value="ADH_N"/>
    <property type="match status" value="1"/>
</dbReference>
<dbReference type="SUPFAM" id="SSF50129">
    <property type="entry name" value="GroES-like"/>
    <property type="match status" value="1"/>
</dbReference>
<evidence type="ECO:0000313" key="2">
    <source>
        <dbReference type="EMBL" id="VAW06384.1"/>
    </source>
</evidence>
<dbReference type="SUPFAM" id="SSF51735">
    <property type="entry name" value="NAD(P)-binding Rossmann-fold domains"/>
    <property type="match status" value="1"/>
</dbReference>
<organism evidence="2">
    <name type="scientific">hydrothermal vent metagenome</name>
    <dbReference type="NCBI Taxonomy" id="652676"/>
    <lineage>
        <taxon>unclassified sequences</taxon>
        <taxon>metagenomes</taxon>
        <taxon>ecological metagenomes</taxon>
    </lineage>
</organism>
<reference evidence="2" key="1">
    <citation type="submission" date="2018-06" db="EMBL/GenBank/DDBJ databases">
        <authorList>
            <person name="Zhirakovskaya E."/>
        </authorList>
    </citation>
    <scope>NUCLEOTIDE SEQUENCE</scope>
</reference>
<accession>A0A3B0TC26</accession>
<feature type="domain" description="Enoyl reductase (ER)" evidence="1">
    <location>
        <begin position="10"/>
        <end position="322"/>
    </location>
</feature>
<dbReference type="AlphaFoldDB" id="A0A3B0TC26"/>
<dbReference type="InterPro" id="IPR051397">
    <property type="entry name" value="Zn-ADH-like_protein"/>
</dbReference>
<name>A0A3B0TC26_9ZZZZ</name>
<dbReference type="InterPro" id="IPR036291">
    <property type="entry name" value="NAD(P)-bd_dom_sf"/>
</dbReference>
<dbReference type="InterPro" id="IPR011032">
    <property type="entry name" value="GroES-like_sf"/>
</dbReference>